<comment type="caution">
    <text evidence="1">The sequence shown here is derived from an EMBL/GenBank/DDBJ whole genome shotgun (WGS) entry which is preliminary data.</text>
</comment>
<dbReference type="EMBL" id="VSSQ01132778">
    <property type="protein sequence ID" value="MPN59129.1"/>
    <property type="molecule type" value="Genomic_DNA"/>
</dbReference>
<sequence>MRRTSAAEKPYYTLEIEPGGTVRQKRTLYDRQEADIEQATRFLAKWQMVISERMNEADRELAKKSKVLRNQQFEQLRRDKITIHTGTLRDSLLVDVLMADLMEVAA</sequence>
<protein>
    <submittedName>
        <fullName evidence="1">Uncharacterized protein</fullName>
    </submittedName>
</protein>
<name>A0A645J8U7_9ZZZZ</name>
<organism evidence="1">
    <name type="scientific">bioreactor metagenome</name>
    <dbReference type="NCBI Taxonomy" id="1076179"/>
    <lineage>
        <taxon>unclassified sequences</taxon>
        <taxon>metagenomes</taxon>
        <taxon>ecological metagenomes</taxon>
    </lineage>
</organism>
<accession>A0A645J8U7</accession>
<evidence type="ECO:0000313" key="1">
    <source>
        <dbReference type="EMBL" id="MPN59129.1"/>
    </source>
</evidence>
<reference evidence="1" key="1">
    <citation type="submission" date="2019-08" db="EMBL/GenBank/DDBJ databases">
        <authorList>
            <person name="Kucharzyk K."/>
            <person name="Murdoch R.W."/>
            <person name="Higgins S."/>
            <person name="Loffler F."/>
        </authorList>
    </citation>
    <scope>NUCLEOTIDE SEQUENCE</scope>
</reference>
<gene>
    <name evidence="1" type="ORF">SDC9_206848</name>
</gene>
<dbReference type="AlphaFoldDB" id="A0A645J8U7"/>
<proteinExistence type="predicted"/>